<dbReference type="Proteomes" id="UP000630718">
    <property type="component" value="Unassembled WGS sequence"/>
</dbReference>
<dbReference type="EMBL" id="BNBI01000017">
    <property type="protein sequence ID" value="GHF27844.1"/>
    <property type="molecule type" value="Genomic_DNA"/>
</dbReference>
<proteinExistence type="predicted"/>
<comment type="caution">
    <text evidence="1">The sequence shown here is derived from an EMBL/GenBank/DDBJ whole genome shotgun (WGS) entry which is preliminary data.</text>
</comment>
<keyword evidence="2" id="KW-1185">Reference proteome</keyword>
<evidence type="ECO:0000313" key="1">
    <source>
        <dbReference type="EMBL" id="GHF27844.1"/>
    </source>
</evidence>
<dbReference type="AlphaFoldDB" id="A0A919AV86"/>
<gene>
    <name evidence="1" type="ORF">GCM10018772_61840</name>
</gene>
<evidence type="ECO:0000313" key="2">
    <source>
        <dbReference type="Proteomes" id="UP000630718"/>
    </source>
</evidence>
<organism evidence="1 2">
    <name type="scientific">Streptomyces fumanus</name>
    <dbReference type="NCBI Taxonomy" id="67302"/>
    <lineage>
        <taxon>Bacteria</taxon>
        <taxon>Bacillati</taxon>
        <taxon>Actinomycetota</taxon>
        <taxon>Actinomycetes</taxon>
        <taxon>Kitasatosporales</taxon>
        <taxon>Streptomycetaceae</taxon>
        <taxon>Streptomyces</taxon>
    </lineage>
</organism>
<dbReference type="RefSeq" id="WP_190207806.1">
    <property type="nucleotide sequence ID" value="NZ_BNBI01000017.1"/>
</dbReference>
<reference evidence="1" key="2">
    <citation type="submission" date="2020-09" db="EMBL/GenBank/DDBJ databases">
        <authorList>
            <person name="Sun Q."/>
            <person name="Ohkuma M."/>
        </authorList>
    </citation>
    <scope>NUCLEOTIDE SEQUENCE</scope>
    <source>
        <strain evidence="1">JCM 4477</strain>
    </source>
</reference>
<sequence>MPLPRGSVGAAYPGTCPACLKDYAKGETPQPVSGREKAECRACLRSTG</sequence>
<protein>
    <submittedName>
        <fullName evidence="1">Uncharacterized protein</fullName>
    </submittedName>
</protein>
<name>A0A919AV86_9ACTN</name>
<reference evidence="1" key="1">
    <citation type="journal article" date="2014" name="Int. J. Syst. Evol. Microbiol.">
        <title>Complete genome sequence of Corynebacterium casei LMG S-19264T (=DSM 44701T), isolated from a smear-ripened cheese.</title>
        <authorList>
            <consortium name="US DOE Joint Genome Institute (JGI-PGF)"/>
            <person name="Walter F."/>
            <person name="Albersmeier A."/>
            <person name="Kalinowski J."/>
            <person name="Ruckert C."/>
        </authorList>
    </citation>
    <scope>NUCLEOTIDE SEQUENCE</scope>
    <source>
        <strain evidence="1">JCM 4477</strain>
    </source>
</reference>
<accession>A0A919AV86</accession>